<evidence type="ECO:0000256" key="6">
    <source>
        <dbReference type="ARBA" id="ARBA00023015"/>
    </source>
</evidence>
<dbReference type="SUPFAM" id="SSF54171">
    <property type="entry name" value="DNA-binding domain"/>
    <property type="match status" value="1"/>
</dbReference>
<dbReference type="PANTHER" id="PTHR47162">
    <property type="entry name" value="OS02G0192300 PROTEIN"/>
    <property type="match status" value="1"/>
</dbReference>
<dbReference type="EMBL" id="JBANAX010000379">
    <property type="protein sequence ID" value="KAL1211300.1"/>
    <property type="molecule type" value="Genomic_DNA"/>
</dbReference>
<feature type="compositionally biased region" description="Polar residues" evidence="13">
    <location>
        <begin position="1493"/>
        <end position="1502"/>
    </location>
</feature>
<feature type="domain" description="PHD-type" evidence="14">
    <location>
        <begin position="1264"/>
        <end position="1314"/>
    </location>
</feature>
<dbReference type="Gene3D" id="3.30.40.10">
    <property type="entry name" value="Zinc/RING finger domain, C3HC4 (zinc finger)"/>
    <property type="match status" value="2"/>
</dbReference>
<keyword evidence="7" id="KW-0103">Bromodomain</keyword>
<keyword evidence="5" id="KW-0862">Zinc</keyword>
<protein>
    <submittedName>
        <fullName evidence="16">Methyl-CpG-binding domain-containing protein 9</fullName>
    </submittedName>
</protein>
<feature type="region of interest" description="Disordered" evidence="13">
    <location>
        <begin position="330"/>
        <end position="349"/>
    </location>
</feature>
<dbReference type="GO" id="GO:0016740">
    <property type="term" value="F:transferase activity"/>
    <property type="evidence" value="ECO:0007669"/>
    <property type="project" value="UniProtKB-KW"/>
</dbReference>
<evidence type="ECO:0000256" key="4">
    <source>
        <dbReference type="ARBA" id="ARBA00022771"/>
    </source>
</evidence>
<proteinExistence type="predicted"/>
<feature type="region of interest" description="Disordered" evidence="13">
    <location>
        <begin position="2085"/>
        <end position="2126"/>
    </location>
</feature>
<feature type="domain" description="MBD" evidence="15">
    <location>
        <begin position="253"/>
        <end position="322"/>
    </location>
</feature>
<keyword evidence="3" id="KW-0479">Metal-binding</keyword>
<dbReference type="InterPro" id="IPR003888">
    <property type="entry name" value="FYrich_N"/>
</dbReference>
<evidence type="ECO:0000256" key="1">
    <source>
        <dbReference type="ARBA" id="ARBA00004123"/>
    </source>
</evidence>
<dbReference type="InterPro" id="IPR011011">
    <property type="entry name" value="Znf_FYVE_PHD"/>
</dbReference>
<evidence type="ECO:0000313" key="17">
    <source>
        <dbReference type="Proteomes" id="UP001558713"/>
    </source>
</evidence>
<evidence type="ECO:0000256" key="10">
    <source>
        <dbReference type="ARBA" id="ARBA00023242"/>
    </source>
</evidence>
<dbReference type="InterPro" id="IPR003889">
    <property type="entry name" value="FYrich_C"/>
</dbReference>
<evidence type="ECO:0000259" key="14">
    <source>
        <dbReference type="PROSITE" id="PS50016"/>
    </source>
</evidence>
<keyword evidence="9" id="KW-0804">Transcription</keyword>
<dbReference type="InterPro" id="IPR036427">
    <property type="entry name" value="Bromodomain-like_sf"/>
</dbReference>
<dbReference type="Pfam" id="PF05965">
    <property type="entry name" value="FYRC"/>
    <property type="match status" value="1"/>
</dbReference>
<dbReference type="PANTHER" id="PTHR47162:SF8">
    <property type="entry name" value="METHYL-CPG-BINDING DOMAIN-CONTAINING PROTEIN 9"/>
    <property type="match status" value="1"/>
</dbReference>
<evidence type="ECO:0000259" key="15">
    <source>
        <dbReference type="PROSITE" id="PS50982"/>
    </source>
</evidence>
<name>A0ABD1BFJ0_CARAN</name>
<keyword evidence="10" id="KW-0539">Nucleus</keyword>
<keyword evidence="12" id="KW-0175">Coiled coil</keyword>
<feature type="region of interest" description="Disordered" evidence="13">
    <location>
        <begin position="1437"/>
        <end position="1535"/>
    </location>
</feature>
<evidence type="ECO:0000256" key="2">
    <source>
        <dbReference type="ARBA" id="ARBA00022679"/>
    </source>
</evidence>
<keyword evidence="6" id="KW-0805">Transcription regulation</keyword>
<reference evidence="16 17" key="1">
    <citation type="submission" date="2024-04" db="EMBL/GenBank/DDBJ databases">
        <title>Genome assembly C_amara_ONT_v2.</title>
        <authorList>
            <person name="Yant L."/>
            <person name="Moore C."/>
            <person name="Slenker M."/>
        </authorList>
    </citation>
    <scope>NUCLEOTIDE SEQUENCE [LARGE SCALE GENOMIC DNA]</scope>
    <source>
        <tissue evidence="16">Leaf</tissue>
    </source>
</reference>
<dbReference type="GO" id="GO:0005634">
    <property type="term" value="C:nucleus"/>
    <property type="evidence" value="ECO:0007669"/>
    <property type="project" value="UniProtKB-SubCell"/>
</dbReference>
<comment type="subcellular location">
    <subcellularLocation>
        <location evidence="1">Nucleus</location>
    </subcellularLocation>
</comment>
<keyword evidence="17" id="KW-1185">Reference proteome</keyword>
<evidence type="ECO:0000256" key="7">
    <source>
        <dbReference type="ARBA" id="ARBA00023117"/>
    </source>
</evidence>
<comment type="caution">
    <text evidence="16">The sequence shown here is derived from an EMBL/GenBank/DDBJ whole genome shotgun (WGS) entry which is preliminary data.</text>
</comment>
<dbReference type="SMART" id="SM00249">
    <property type="entry name" value="PHD"/>
    <property type="match status" value="2"/>
</dbReference>
<dbReference type="GO" id="GO:0008270">
    <property type="term" value="F:zinc ion binding"/>
    <property type="evidence" value="ECO:0007669"/>
    <property type="project" value="UniProtKB-KW"/>
</dbReference>
<dbReference type="SUPFAM" id="SSF57903">
    <property type="entry name" value="FYVE/PHD zinc finger"/>
    <property type="match status" value="2"/>
</dbReference>
<dbReference type="PROSITE" id="PS51543">
    <property type="entry name" value="FYRC"/>
    <property type="match status" value="1"/>
</dbReference>
<evidence type="ECO:0000313" key="16">
    <source>
        <dbReference type="EMBL" id="KAL1211300.1"/>
    </source>
</evidence>
<dbReference type="GO" id="GO:0048731">
    <property type="term" value="P:system development"/>
    <property type="evidence" value="ECO:0007669"/>
    <property type="project" value="UniProtKB-ARBA"/>
</dbReference>
<accession>A0ABD1BFJ0</accession>
<evidence type="ECO:0000256" key="8">
    <source>
        <dbReference type="ARBA" id="ARBA00023125"/>
    </source>
</evidence>
<dbReference type="InterPro" id="IPR016177">
    <property type="entry name" value="DNA-bd_dom_sf"/>
</dbReference>
<feature type="coiled-coil region" evidence="12">
    <location>
        <begin position="1543"/>
        <end position="1577"/>
    </location>
</feature>
<dbReference type="PROSITE" id="PS51542">
    <property type="entry name" value="FYRN"/>
    <property type="match status" value="1"/>
</dbReference>
<evidence type="ECO:0000256" key="3">
    <source>
        <dbReference type="ARBA" id="ARBA00022723"/>
    </source>
</evidence>
<dbReference type="InterPro" id="IPR028942">
    <property type="entry name" value="WHIM1_dom"/>
</dbReference>
<feature type="compositionally biased region" description="Basic and acidic residues" evidence="13">
    <location>
        <begin position="1458"/>
        <end position="1467"/>
    </location>
</feature>
<dbReference type="Gene3D" id="3.30.160.360">
    <property type="match status" value="1"/>
</dbReference>
<dbReference type="Pfam" id="PF01429">
    <property type="entry name" value="MBD"/>
    <property type="match status" value="1"/>
</dbReference>
<organism evidence="16 17">
    <name type="scientific">Cardamine amara subsp. amara</name>
    <dbReference type="NCBI Taxonomy" id="228776"/>
    <lineage>
        <taxon>Eukaryota</taxon>
        <taxon>Viridiplantae</taxon>
        <taxon>Streptophyta</taxon>
        <taxon>Embryophyta</taxon>
        <taxon>Tracheophyta</taxon>
        <taxon>Spermatophyta</taxon>
        <taxon>Magnoliopsida</taxon>
        <taxon>eudicotyledons</taxon>
        <taxon>Gunneridae</taxon>
        <taxon>Pentapetalae</taxon>
        <taxon>rosids</taxon>
        <taxon>malvids</taxon>
        <taxon>Brassicales</taxon>
        <taxon>Brassicaceae</taxon>
        <taxon>Cardamineae</taxon>
        <taxon>Cardamine</taxon>
    </lineage>
</organism>
<gene>
    <name evidence="16" type="ORF">V5N11_023325</name>
</gene>
<sequence length="2126" mass="235405">MELTDSTNEPLGETRTAAIKEDNRSFLGIDLNEIPTGATLGGGCTGAQDDDADYEPVEVVRSIHDNPDPAPGAPAEVPGPDRDAVCGACGRPESLELVVVCDACERGFHISCVNDGVEAAPAADWMCSDCATGGERSKLWPLGVKSKLILDMNASPPSDAEGYGGEETSDSRKHMLAGNSFENTMTHSSFLGSGRGHASFEASGIMARNAKISMDALGSHTLGFGFPLSLSNSSLPIRFPSLDPSELLLQNLRHFISERHGVLEDGWRVEFKQPLNGYHLCTVYCAPNGKTFSSVQDVARYLGLAINGNYSCMDAEIRSESSLLQERLHMPKRRKTSRWPNNGFPEQKGSSVSAQLRRFPFDGQTMSTFAINPGPIFQAGESLSSGNNGCGCEEVNNGLPMQFEDFFVLSLGRIDIRQSYHNVNMIYPIGYKSCWHDKITGSLFTCEVSDGSSGPVFKVTRSPCSKSFIPIGSTVFSCPKIDEMVEQNINKRGDHRDSTEEYDDDTNVEILLSDPCAPLGDEILSCLREKNFPKTFNRLHSEVGSSQVDFDNVLFYNQEHGVKNGDIVVEEDSLSVAWKKLSQKIVDVCSNVLKQKGTMNFLCKHVDRETKEINWNTMDGKDNVILSLSRFCCPFAPRSVTCGEKDKTEISTLVDALSRWLDQDRFGLDTDFVQEMIEHMPGAESCSNYRTLKSRSASSVPVTVAEGALVVKRKGGENEKEKVFGEISWKAKKPKLNGCHGVSNPHPPPGRPMCLRLPPGLVGDFLQVSEVFSRFHEILGLEEAFSSEKLEQELINPVVDGLFLDKSGEDDNRNEMNFSDKDCTATNLFSLFDESRQPSSSGNTSASVLKETKAGALLTRTHISLLQVLICELQAKVAVFVDPNFDSGESRSRRGRKKEDCTLSAKRNKLHMLPVNEFTWPELARRYILSLLSMDGNLESAEIAARESGKVFRCLQGDGGLLCGSLTGVDGMEADSMLLAEANKKISGSLTRENDVLSVEDDDSEVLDATETNTCNDDIPEWAQVLEPVKKLPTNVGTRIRKCVYDALERNPPEWAKKILEHSISKEVYKGNASGPTKKAVLSLLADVRGGDLVQRSKGSKKRITIGVSDVIMRKCRAVLRDVAAADEDKVFCTLLGRKLLNSSDNDDDGLLGSPAMVSRPLDFRTLDLRLAAGAYDGSTEAFLEDVLELWSSIRAMYADQPDCVELIETLSEKFKSLYEAEVLPLVQKLTDYKKLECLSAEMKKELKDIVVSKNKLPKAPWDEGVCKVCGVDKDDDSVLLCDTCDAEYHTYCLNPPLIRIPDGNWYCPSCVIAKRMAQDALESYKLVRRRKGRKYQGELTRVLMETTAHLADVMEEKDYWEFSAEERILLLKLLCDELLSSSLVHQHLEQCAESIIEMQQKLRSLSSEWKNAKMRQEFLTAKLSKVEPSILKEVGEPQNSSHFAHQMGCDQRPQEGVGERVTHDDETSSTVFLNKSQEKAPLEIDAQPGESHGNSGESKISSPGRHELSIADASPHVTDNMSCEKDTSETAHDASYQASQELQACHQDLNATSNEIQNLQQSIRSIESQLLKQSIRRDFLGNDASGRIYFGCCLPDENPRILVDGSISLQKSDQTDLTGSKVPSPFLHAIDHGRLMLSPWTYYETEAEISELVQWLRDDNPKERDLRESILCWKRLRFGDVQKERKQAQNSSPLILARGHVTKAAMSMEKRYGPCIKLETETFKKRGKKTKVAEPEKLCRCECLESILPSMIHCLICHKTFASDDEFEKHSESKCIPYSLATEEGKEISDSSKAKQSLKSNYLNVKSSTSKDVAEITNVSELDSGLIRYQEEESISPYNFEEICSKFVTKDSNRDLVREIGLIGSNGIPTFLPLSSTHLNDSVVISATSNKLDGGDLGDQVTLTVSEANVGGLNSECNMSVDRSVINDLGGPLNKPNASGLGFSEQKNRKSSVSGLLKGCCVVPQASLKRVTGKALPVFRFLKTNLLDMDVALPEEALRPSKSHPDRRRAWHAFVKSAQSIYELVQATIVLEDMIKAEYLKNEWWYWSSLSAAAKISTLSALSVRIFSLDAAIMYDKPIAQSDPMDETKPIILADQKSQAVSDSQERSSRGNRRSGKKRKEPEVS</sequence>
<dbReference type="GO" id="GO:0003677">
    <property type="term" value="F:DNA binding"/>
    <property type="evidence" value="ECO:0007669"/>
    <property type="project" value="UniProtKB-KW"/>
</dbReference>
<dbReference type="InterPro" id="IPR019786">
    <property type="entry name" value="Zinc_finger_PHD-type_CS"/>
</dbReference>
<evidence type="ECO:0000256" key="13">
    <source>
        <dbReference type="SAM" id="MobiDB-lite"/>
    </source>
</evidence>
<keyword evidence="4 11" id="KW-0863">Zinc-finger</keyword>
<evidence type="ECO:0000256" key="9">
    <source>
        <dbReference type="ARBA" id="ARBA00023163"/>
    </source>
</evidence>
<feature type="compositionally biased region" description="Basic and acidic residues" evidence="13">
    <location>
        <begin position="1523"/>
        <end position="1533"/>
    </location>
</feature>
<evidence type="ECO:0000256" key="12">
    <source>
        <dbReference type="SAM" id="Coils"/>
    </source>
</evidence>
<dbReference type="InterPro" id="IPR001965">
    <property type="entry name" value="Znf_PHD"/>
</dbReference>
<keyword evidence="2" id="KW-0808">Transferase</keyword>
<dbReference type="GO" id="GO:0006355">
    <property type="term" value="P:regulation of DNA-templated transcription"/>
    <property type="evidence" value="ECO:0007669"/>
    <property type="project" value="UniProtKB-ARBA"/>
</dbReference>
<dbReference type="Pfam" id="PF00628">
    <property type="entry name" value="PHD"/>
    <property type="match status" value="2"/>
</dbReference>
<dbReference type="PROSITE" id="PS50982">
    <property type="entry name" value="MBD"/>
    <property type="match status" value="1"/>
</dbReference>
<dbReference type="PROSITE" id="PS50016">
    <property type="entry name" value="ZF_PHD_2"/>
    <property type="match status" value="2"/>
</dbReference>
<dbReference type="Proteomes" id="UP001558713">
    <property type="component" value="Unassembled WGS sequence"/>
</dbReference>
<dbReference type="CDD" id="cd15519">
    <property type="entry name" value="PHD1_Lid2p_like"/>
    <property type="match status" value="1"/>
</dbReference>
<evidence type="ECO:0000256" key="5">
    <source>
        <dbReference type="ARBA" id="ARBA00022833"/>
    </source>
</evidence>
<dbReference type="Pfam" id="PF05964">
    <property type="entry name" value="FYRN"/>
    <property type="match status" value="1"/>
</dbReference>
<dbReference type="GO" id="GO:0140993">
    <property type="term" value="F:histone modifying activity"/>
    <property type="evidence" value="ECO:0007669"/>
    <property type="project" value="UniProtKB-ARBA"/>
</dbReference>
<keyword evidence="8" id="KW-0238">DNA-binding</keyword>
<feature type="compositionally biased region" description="Basic residues" evidence="13">
    <location>
        <begin position="2111"/>
        <end position="2120"/>
    </location>
</feature>
<dbReference type="Gene3D" id="3.30.890.10">
    <property type="entry name" value="Methyl-cpg-binding Protein 2, Chain A"/>
    <property type="match status" value="1"/>
</dbReference>
<dbReference type="GO" id="GO:0000785">
    <property type="term" value="C:chromatin"/>
    <property type="evidence" value="ECO:0007669"/>
    <property type="project" value="UniProtKB-ARBA"/>
</dbReference>
<dbReference type="PROSITE" id="PS01359">
    <property type="entry name" value="ZF_PHD_1"/>
    <property type="match status" value="2"/>
</dbReference>
<dbReference type="Pfam" id="PF15612">
    <property type="entry name" value="WHIM1"/>
    <property type="match status" value="1"/>
</dbReference>
<feature type="domain" description="PHD-type" evidence="14">
    <location>
        <begin position="83"/>
        <end position="133"/>
    </location>
</feature>
<dbReference type="InterPro" id="IPR001739">
    <property type="entry name" value="Methyl_CpG_DNA-bd"/>
</dbReference>
<dbReference type="InterPro" id="IPR019787">
    <property type="entry name" value="Znf_PHD-finger"/>
</dbReference>
<evidence type="ECO:0000256" key="11">
    <source>
        <dbReference type="PROSITE-ProRule" id="PRU00146"/>
    </source>
</evidence>
<dbReference type="InterPro" id="IPR013083">
    <property type="entry name" value="Znf_RING/FYVE/PHD"/>
</dbReference>
<dbReference type="Gene3D" id="1.20.920.10">
    <property type="entry name" value="Bromodomain-like"/>
    <property type="match status" value="1"/>
</dbReference>